<name>I3V2Y2_PSEPU</name>
<dbReference type="PATRIC" id="fig|231023.4.peg.4721"/>
<dbReference type="AlphaFoldDB" id="I3V2Y2"/>
<dbReference type="HOGENOM" id="CLU_3375425_0_0_6"/>
<protein>
    <submittedName>
        <fullName evidence="1">Uncharacterized protein</fullName>
    </submittedName>
</protein>
<dbReference type="Proteomes" id="UP000005268">
    <property type="component" value="Chromosome"/>
</dbReference>
<gene>
    <name evidence="1" type="ORF">YSA_09822</name>
</gene>
<evidence type="ECO:0000313" key="1">
    <source>
        <dbReference type="EMBL" id="AFK72103.1"/>
    </source>
</evidence>
<accession>I3V2Y2</accession>
<proteinExistence type="predicted"/>
<reference evidence="1 2" key="1">
    <citation type="journal article" date="2012" name="J. Bacteriol.">
        <title>Complete Genome Sequence of the Naphthalene-Degrading Pseudomonas putida Strain ND6.</title>
        <authorList>
            <person name="Li S."/>
            <person name="Zhao H."/>
            <person name="Li Y."/>
            <person name="Niu S."/>
            <person name="Cai B."/>
        </authorList>
    </citation>
    <scope>NUCLEOTIDE SEQUENCE [LARGE SCALE GENOMIC DNA]</scope>
    <source>
        <strain evidence="1 2">ND6</strain>
    </source>
</reference>
<evidence type="ECO:0000313" key="2">
    <source>
        <dbReference type="Proteomes" id="UP000005268"/>
    </source>
</evidence>
<organism evidence="1 2">
    <name type="scientific">Pseudomonas putida ND6</name>
    <dbReference type="NCBI Taxonomy" id="231023"/>
    <lineage>
        <taxon>Bacteria</taxon>
        <taxon>Pseudomonadati</taxon>
        <taxon>Pseudomonadota</taxon>
        <taxon>Gammaproteobacteria</taxon>
        <taxon>Pseudomonadales</taxon>
        <taxon>Pseudomonadaceae</taxon>
        <taxon>Pseudomonas</taxon>
    </lineage>
</organism>
<sequence length="34" mass="3689">MGQWGLGGHRSSPRLMRLLTVTLSQTSCLAVNAF</sequence>
<dbReference type="KEGG" id="ppi:YSA_09822"/>
<dbReference type="EMBL" id="CP003588">
    <property type="protein sequence ID" value="AFK72103.1"/>
    <property type="molecule type" value="Genomic_DNA"/>
</dbReference>